<evidence type="ECO:0000256" key="13">
    <source>
        <dbReference type="HAMAP-Rule" id="MF_03148"/>
    </source>
</evidence>
<keyword evidence="13" id="KW-0464">Manganese</keyword>
<evidence type="ECO:0000256" key="10">
    <source>
        <dbReference type="ARBA" id="ARBA00093218"/>
    </source>
</evidence>
<dbReference type="InterPro" id="IPR029001">
    <property type="entry name" value="ITPase-like_fam"/>
</dbReference>
<dbReference type="GO" id="GO:0005737">
    <property type="term" value="C:cytoplasm"/>
    <property type="evidence" value="ECO:0007669"/>
    <property type="project" value="UniProtKB-SubCell"/>
</dbReference>
<keyword evidence="4 13" id="KW-0479">Metal-binding</keyword>
<dbReference type="PANTHER" id="PTHR11067">
    <property type="entry name" value="INOSINE TRIPHOSPHATE PYROPHOSPHATASE/HAM1 PROTEIN"/>
    <property type="match status" value="1"/>
</dbReference>
<keyword evidence="3 13" id="KW-0963">Cytoplasm</keyword>
<dbReference type="CDD" id="cd00515">
    <property type="entry name" value="HAM1"/>
    <property type="match status" value="1"/>
</dbReference>
<evidence type="ECO:0000256" key="6">
    <source>
        <dbReference type="ARBA" id="ARBA00022801"/>
    </source>
</evidence>
<dbReference type="GO" id="GO:0000166">
    <property type="term" value="F:nucleotide binding"/>
    <property type="evidence" value="ECO:0007669"/>
    <property type="project" value="UniProtKB-KW"/>
</dbReference>
<comment type="similarity">
    <text evidence="2 13">Belongs to the HAM1 NTPase family.</text>
</comment>
<evidence type="ECO:0000256" key="9">
    <source>
        <dbReference type="ARBA" id="ARBA00054940"/>
    </source>
</evidence>
<comment type="catalytic activity">
    <reaction evidence="11">
        <text>dITP + H2O = dIMP + diphosphate + H(+)</text>
        <dbReference type="Rhea" id="RHEA:28342"/>
        <dbReference type="ChEBI" id="CHEBI:15377"/>
        <dbReference type="ChEBI" id="CHEBI:15378"/>
        <dbReference type="ChEBI" id="CHEBI:33019"/>
        <dbReference type="ChEBI" id="CHEBI:61194"/>
        <dbReference type="ChEBI" id="CHEBI:61382"/>
        <dbReference type="EC" id="3.6.1.66"/>
    </reaction>
    <physiologicalReaction direction="left-to-right" evidence="11">
        <dbReference type="Rhea" id="RHEA:28343"/>
    </physiologicalReaction>
</comment>
<evidence type="ECO:0000256" key="3">
    <source>
        <dbReference type="ARBA" id="ARBA00022490"/>
    </source>
</evidence>
<evidence type="ECO:0000313" key="15">
    <source>
        <dbReference type="Proteomes" id="UP000265618"/>
    </source>
</evidence>
<reference evidence="14 15" key="1">
    <citation type="journal article" date="2018" name="PLoS ONE">
        <title>The draft genome of Kipferlia bialata reveals reductive genome evolution in fornicate parasites.</title>
        <authorList>
            <person name="Tanifuji G."/>
            <person name="Takabayashi S."/>
            <person name="Kume K."/>
            <person name="Takagi M."/>
            <person name="Nakayama T."/>
            <person name="Kamikawa R."/>
            <person name="Inagaki Y."/>
            <person name="Hashimoto T."/>
        </authorList>
    </citation>
    <scope>NUCLEOTIDE SEQUENCE [LARGE SCALE GENOMIC DNA]</scope>
    <source>
        <strain evidence="14">NY0173</strain>
    </source>
</reference>
<keyword evidence="6 13" id="KW-0378">Hydrolase</keyword>
<dbReference type="Pfam" id="PF01725">
    <property type="entry name" value="Ham1p_like"/>
    <property type="match status" value="1"/>
</dbReference>
<comment type="cofactor">
    <cofactor evidence="13">
        <name>Mg(2+)</name>
        <dbReference type="ChEBI" id="CHEBI:18420"/>
    </cofactor>
    <cofactor evidence="13">
        <name>Mn(2+)</name>
        <dbReference type="ChEBI" id="CHEBI:29035"/>
    </cofactor>
    <text evidence="13">Binds 1 divalent metal cation per subunit; can use either Mg(2+) or Mn(2+).</text>
</comment>
<protein>
    <recommendedName>
        <fullName evidence="13">Inosine triphosphate pyrophosphatase</fullName>
        <shortName evidence="13">ITPase</shortName>
        <shortName evidence="13">Inosine triphosphatase</shortName>
        <ecNumber evidence="13">3.6.1.66</ecNumber>
    </recommendedName>
    <alternativeName>
        <fullName evidence="13">Non-canonical purine NTP pyrophosphatase</fullName>
    </alternativeName>
    <alternativeName>
        <fullName evidence="13">Non-standard purine NTP pyrophosphatase</fullName>
    </alternativeName>
    <alternativeName>
        <fullName evidence="13">Nucleoside-triphosphate diphosphatase</fullName>
    </alternativeName>
    <alternativeName>
        <fullName evidence="13">Nucleoside-triphosphate pyrophosphatase</fullName>
        <shortName evidence="13">NTPase</shortName>
    </alternativeName>
    <alternativeName>
        <fullName evidence="13">XTP/dITP diphosphatase</fullName>
    </alternativeName>
</protein>
<comment type="subcellular location">
    <subcellularLocation>
        <location evidence="1 13">Cytoplasm</location>
    </subcellularLocation>
</comment>
<keyword evidence="15" id="KW-1185">Reference proteome</keyword>
<dbReference type="InterPro" id="IPR002637">
    <property type="entry name" value="RdgB/HAM1"/>
</dbReference>
<comment type="subunit">
    <text evidence="13">Homodimer.</text>
</comment>
<evidence type="ECO:0000256" key="4">
    <source>
        <dbReference type="ARBA" id="ARBA00022723"/>
    </source>
</evidence>
<dbReference type="GO" id="GO:0036222">
    <property type="term" value="F:XTP diphosphatase activity"/>
    <property type="evidence" value="ECO:0007669"/>
    <property type="project" value="UniProtKB-UniRule"/>
</dbReference>
<dbReference type="EMBL" id="BDIP01003712">
    <property type="protein sequence ID" value="GIQ88037.1"/>
    <property type="molecule type" value="Genomic_DNA"/>
</dbReference>
<dbReference type="EC" id="3.6.1.66" evidence="13"/>
<keyword evidence="7 13" id="KW-0460">Magnesium</keyword>
<name>A0A9K3D3I4_9EUKA</name>
<evidence type="ECO:0000256" key="12">
    <source>
        <dbReference type="ARBA" id="ARBA00093271"/>
    </source>
</evidence>
<evidence type="ECO:0000256" key="2">
    <source>
        <dbReference type="ARBA" id="ARBA00008023"/>
    </source>
</evidence>
<feature type="binding site" evidence="13">
    <location>
        <position position="173"/>
    </location>
    <ligand>
        <name>ITP</name>
        <dbReference type="ChEBI" id="CHEBI:61402"/>
    </ligand>
</feature>
<comment type="function">
    <text evidence="13">Pyrophosphatase that hydrolyzes non-canonical purine nucleotides such as inosine triphosphate (ITP), deoxyinosine triphosphate (dITP) or xanthosine 5'-triphosphate (XTP) to their respective monophosphate derivatives. The enzyme does not distinguish between the deoxy- and ribose forms. Probably excludes non-canonical purines from RNA and DNA precursor pools, thus preventing their incorporation into RNA and DNA and avoiding chromosomal lesions.</text>
</comment>
<dbReference type="GO" id="GO:0036220">
    <property type="term" value="F:ITP diphosphatase activity"/>
    <property type="evidence" value="ECO:0007669"/>
    <property type="project" value="UniProtKB-UniRule"/>
</dbReference>
<accession>A0A9K3D3I4</accession>
<feature type="binding site" evidence="13">
    <location>
        <begin position="146"/>
        <end position="149"/>
    </location>
    <ligand>
        <name>ITP</name>
        <dbReference type="ChEBI" id="CHEBI:61402"/>
    </ligand>
</feature>
<dbReference type="SUPFAM" id="SSF52972">
    <property type="entry name" value="ITPase-like"/>
    <property type="match status" value="1"/>
</dbReference>
<proteinExistence type="inferred from homology"/>
<keyword evidence="8 13" id="KW-0546">Nucleotide metabolism</keyword>
<comment type="caution">
    <text evidence="13">Lacks conserved residue(s) required for the propagation of feature annotation.</text>
</comment>
<dbReference type="GO" id="GO:0009204">
    <property type="term" value="P:deoxyribonucleoside triphosphate catabolic process"/>
    <property type="evidence" value="ECO:0007669"/>
    <property type="project" value="UniProtKB-UniRule"/>
</dbReference>
<feature type="binding site" evidence="13">
    <location>
        <position position="67"/>
    </location>
    <ligand>
        <name>Mg(2+)</name>
        <dbReference type="ChEBI" id="CHEBI:18420"/>
    </ligand>
</feature>
<comment type="catalytic activity">
    <reaction evidence="10">
        <text>ITP + H2O = IMP + diphosphate + H(+)</text>
        <dbReference type="Rhea" id="RHEA:29399"/>
        <dbReference type="ChEBI" id="CHEBI:15377"/>
        <dbReference type="ChEBI" id="CHEBI:15378"/>
        <dbReference type="ChEBI" id="CHEBI:33019"/>
        <dbReference type="ChEBI" id="CHEBI:58053"/>
        <dbReference type="ChEBI" id="CHEBI:61402"/>
        <dbReference type="EC" id="3.6.1.66"/>
    </reaction>
    <physiologicalReaction direction="left-to-right" evidence="10">
        <dbReference type="Rhea" id="RHEA:29400"/>
    </physiologicalReaction>
</comment>
<gene>
    <name evidence="14" type="ORF">KIPB_010198</name>
</gene>
<keyword evidence="5 13" id="KW-0547">Nucleotide-binding</keyword>
<dbReference type="Gene3D" id="3.90.950.10">
    <property type="match status" value="1"/>
</dbReference>
<sequence>MTKPICFVTGNPNKAREFKHIVGDEFSSSIVHQKFDVPEIQGTPSEVAIAKASAAAAAYGGPVFTEDVSLCFHSLKGLPGPYIKDFFTKLGHDGLNNMLAGFEDKGVTAMCVFAYCPGPSEPVTLFIGECEGYVVPARGNGNFGAFGWDPIFEPVSEREGEGRTFAQMSAEDKHAISHRGNAVRKVVPFIRSLLQ</sequence>
<dbReference type="OrthoDB" id="6288734at2759"/>
<dbReference type="HAMAP" id="MF_03148">
    <property type="entry name" value="HAM1_NTPase"/>
    <property type="match status" value="1"/>
</dbReference>
<feature type="binding site" evidence="13">
    <location>
        <position position="39"/>
    </location>
    <ligand>
        <name>Mg(2+)</name>
        <dbReference type="ChEBI" id="CHEBI:18420"/>
    </ligand>
</feature>
<comment type="function">
    <text evidence="9">Pyrophosphatase that hydrolyzes the non-canonical purine nucleotides inosine triphosphate (ITP), deoxyinosine triphosphate (dITP) as well as 2'-deoxy-N-6-hydroxylaminopurine triphosphate (dHAPTP) and xanthosine 5'-triphosphate (XTP) to their respective monophosphate derivatives. The enzyme does not distinguish between the deoxy- and ribose forms. Probably excludes non-canonical purines from RNA and DNA precursor pools, thus preventing their incorporation into RNA and DNA and avoiding chromosomal lesions.</text>
</comment>
<evidence type="ECO:0000256" key="1">
    <source>
        <dbReference type="ARBA" id="ARBA00004496"/>
    </source>
</evidence>
<comment type="catalytic activity">
    <reaction evidence="13">
        <text>XTP + H2O = XMP + diphosphate + H(+)</text>
        <dbReference type="Rhea" id="RHEA:28610"/>
        <dbReference type="ChEBI" id="CHEBI:15377"/>
        <dbReference type="ChEBI" id="CHEBI:15378"/>
        <dbReference type="ChEBI" id="CHEBI:33019"/>
        <dbReference type="ChEBI" id="CHEBI:57464"/>
        <dbReference type="ChEBI" id="CHEBI:61314"/>
        <dbReference type="EC" id="3.6.1.66"/>
    </reaction>
</comment>
<evidence type="ECO:0000256" key="8">
    <source>
        <dbReference type="ARBA" id="ARBA00023080"/>
    </source>
</evidence>
<dbReference type="GO" id="GO:0046872">
    <property type="term" value="F:metal ion binding"/>
    <property type="evidence" value="ECO:0007669"/>
    <property type="project" value="UniProtKB-KW"/>
</dbReference>
<evidence type="ECO:0000313" key="14">
    <source>
        <dbReference type="EMBL" id="GIQ88037.1"/>
    </source>
</evidence>
<feature type="binding site" evidence="13">
    <location>
        <begin position="178"/>
        <end position="179"/>
    </location>
    <ligand>
        <name>ITP</name>
        <dbReference type="ChEBI" id="CHEBI:61402"/>
    </ligand>
</feature>
<dbReference type="Proteomes" id="UP000265618">
    <property type="component" value="Unassembled WGS sequence"/>
</dbReference>
<dbReference type="AlphaFoldDB" id="A0A9K3D3I4"/>
<dbReference type="GO" id="GO:0009117">
    <property type="term" value="P:nucleotide metabolic process"/>
    <property type="evidence" value="ECO:0007669"/>
    <property type="project" value="UniProtKB-KW"/>
</dbReference>
<dbReference type="InterPro" id="IPR027502">
    <property type="entry name" value="ITPase"/>
</dbReference>
<evidence type="ECO:0000256" key="11">
    <source>
        <dbReference type="ARBA" id="ARBA00093255"/>
    </source>
</evidence>
<comment type="catalytic activity">
    <reaction evidence="12">
        <text>N(6)-hydroxy-dATP + H2O = N(6)-hydroxy-dAMP + diphosphate + H(+)</text>
        <dbReference type="Rhea" id="RHEA:83971"/>
        <dbReference type="ChEBI" id="CHEBI:15377"/>
        <dbReference type="ChEBI" id="CHEBI:15378"/>
        <dbReference type="ChEBI" id="CHEBI:33019"/>
        <dbReference type="ChEBI" id="CHEBI:233529"/>
        <dbReference type="ChEBI" id="CHEBI:233530"/>
    </reaction>
    <physiologicalReaction direction="left-to-right" evidence="12">
        <dbReference type="Rhea" id="RHEA:83972"/>
    </physiologicalReaction>
</comment>
<evidence type="ECO:0000256" key="5">
    <source>
        <dbReference type="ARBA" id="ARBA00022741"/>
    </source>
</evidence>
<evidence type="ECO:0000256" key="7">
    <source>
        <dbReference type="ARBA" id="ARBA00022842"/>
    </source>
</evidence>
<dbReference type="FunFam" id="3.90.950.10:FF:000003">
    <property type="entry name" value="Inosine triphosphate pyrophosphatase"/>
    <property type="match status" value="1"/>
</dbReference>
<organism evidence="14 15">
    <name type="scientific">Kipferlia bialata</name>
    <dbReference type="NCBI Taxonomy" id="797122"/>
    <lineage>
        <taxon>Eukaryota</taxon>
        <taxon>Metamonada</taxon>
        <taxon>Carpediemonas-like organisms</taxon>
        <taxon>Kipferlia</taxon>
    </lineage>
</organism>
<dbReference type="PANTHER" id="PTHR11067:SF9">
    <property type="entry name" value="INOSINE TRIPHOSPHATE PYROPHOSPHATASE"/>
    <property type="match status" value="1"/>
</dbReference>
<comment type="caution">
    <text evidence="14">The sequence shown here is derived from an EMBL/GenBank/DDBJ whole genome shotgun (WGS) entry which is preliminary data.</text>
</comment>
<feature type="binding site" evidence="13">
    <location>
        <position position="51"/>
    </location>
    <ligand>
        <name>ITP</name>
        <dbReference type="ChEBI" id="CHEBI:61402"/>
    </ligand>
</feature>
<feature type="binding site" evidence="13">
    <location>
        <begin position="9"/>
        <end position="14"/>
    </location>
    <ligand>
        <name>ITP</name>
        <dbReference type="ChEBI" id="CHEBI:61402"/>
    </ligand>
</feature>
<dbReference type="GO" id="GO:0035870">
    <property type="term" value="F:dITP diphosphatase activity"/>
    <property type="evidence" value="ECO:0007669"/>
    <property type="project" value="UniProtKB-UniRule"/>
</dbReference>